<gene>
    <name evidence="1" type="ORF">JAAARDRAFT_191605</name>
</gene>
<sequence length="363" mass="40285">MHPRWKQGLSHTILGLRVIKSAADFAPIPQVKLVAGLVLKLLESVEKVEKCKDDCESLASRTAQMVFTILSEAQSHGPLLSEMESRVMKLAEVLNDTTQFMREQSRAPFLRRFLRQANTQAQIDEYHIRLEDTFRLFDSTSLIGMQRSLDHLQTTAEQTKNLQLVLSTDLRGLAESHPLPVSEYDGEFRVFKRSDIDLLECLETTLSYISIDGTPQCIVRSNKAGLGGRLVVVRTYEGVQSARGSAKDSQLLLAQWVELLANLRAPQLSVSSGSRAVNLGDVIFCDELIPSGDNIHTLLGPYSGYHYLTRACGPYDESEIVHTEPRGPTLSTPDGEALHGSSRISFHASKEGWTTSVTKGLMM</sequence>
<dbReference type="InParanoid" id="A0A067QC79"/>
<dbReference type="InterPro" id="IPR036537">
    <property type="entry name" value="Adaptor_Cbl_N_dom_sf"/>
</dbReference>
<accession>A0A067QC79</accession>
<protein>
    <submittedName>
        <fullName evidence="1">Uncharacterized protein</fullName>
    </submittedName>
</protein>
<organism evidence="1 2">
    <name type="scientific">Jaapia argillacea MUCL 33604</name>
    <dbReference type="NCBI Taxonomy" id="933084"/>
    <lineage>
        <taxon>Eukaryota</taxon>
        <taxon>Fungi</taxon>
        <taxon>Dikarya</taxon>
        <taxon>Basidiomycota</taxon>
        <taxon>Agaricomycotina</taxon>
        <taxon>Agaricomycetes</taxon>
        <taxon>Agaricomycetidae</taxon>
        <taxon>Jaapiales</taxon>
        <taxon>Jaapiaceae</taxon>
        <taxon>Jaapia</taxon>
    </lineage>
</organism>
<dbReference type="Proteomes" id="UP000027265">
    <property type="component" value="Unassembled WGS sequence"/>
</dbReference>
<dbReference type="HOGENOM" id="CLU_065190_0_0_1"/>
<name>A0A067QC79_9AGAM</name>
<keyword evidence="2" id="KW-1185">Reference proteome</keyword>
<dbReference type="STRING" id="933084.A0A067QC79"/>
<dbReference type="EMBL" id="KL197714">
    <property type="protein sequence ID" value="KDQ60201.1"/>
    <property type="molecule type" value="Genomic_DNA"/>
</dbReference>
<dbReference type="CDD" id="cd21037">
    <property type="entry name" value="MLKL_NTD"/>
    <property type="match status" value="1"/>
</dbReference>
<proteinExistence type="predicted"/>
<dbReference type="Gene3D" id="1.20.930.20">
    <property type="entry name" value="Adaptor protein Cbl, N-terminal domain"/>
    <property type="match status" value="1"/>
</dbReference>
<dbReference type="InterPro" id="IPR059179">
    <property type="entry name" value="MLKL-like_MCAfunc"/>
</dbReference>
<evidence type="ECO:0000313" key="2">
    <source>
        <dbReference type="Proteomes" id="UP000027265"/>
    </source>
</evidence>
<reference evidence="2" key="1">
    <citation type="journal article" date="2014" name="Proc. Natl. Acad. Sci. U.S.A.">
        <title>Extensive sampling of basidiomycete genomes demonstrates inadequacy of the white-rot/brown-rot paradigm for wood decay fungi.</title>
        <authorList>
            <person name="Riley R."/>
            <person name="Salamov A.A."/>
            <person name="Brown D.W."/>
            <person name="Nagy L.G."/>
            <person name="Floudas D."/>
            <person name="Held B.W."/>
            <person name="Levasseur A."/>
            <person name="Lombard V."/>
            <person name="Morin E."/>
            <person name="Otillar R."/>
            <person name="Lindquist E.A."/>
            <person name="Sun H."/>
            <person name="LaButti K.M."/>
            <person name="Schmutz J."/>
            <person name="Jabbour D."/>
            <person name="Luo H."/>
            <person name="Baker S.E."/>
            <person name="Pisabarro A.G."/>
            <person name="Walton J.D."/>
            <person name="Blanchette R.A."/>
            <person name="Henrissat B."/>
            <person name="Martin F."/>
            <person name="Cullen D."/>
            <person name="Hibbett D.S."/>
            <person name="Grigoriev I.V."/>
        </authorList>
    </citation>
    <scope>NUCLEOTIDE SEQUENCE [LARGE SCALE GENOMIC DNA]</scope>
    <source>
        <strain evidence="2">MUCL 33604</strain>
    </source>
</reference>
<evidence type="ECO:0000313" key="1">
    <source>
        <dbReference type="EMBL" id="KDQ60201.1"/>
    </source>
</evidence>
<dbReference type="GO" id="GO:0007166">
    <property type="term" value="P:cell surface receptor signaling pathway"/>
    <property type="evidence" value="ECO:0007669"/>
    <property type="project" value="InterPro"/>
</dbReference>
<dbReference type="AlphaFoldDB" id="A0A067QC79"/>
<dbReference type="OrthoDB" id="2747113at2759"/>